<evidence type="ECO:0000256" key="7">
    <source>
        <dbReference type="RuleBase" id="RU369068"/>
    </source>
</evidence>
<keyword evidence="10" id="KW-1185">Reference proteome</keyword>
<dbReference type="SMART" id="SM00320">
    <property type="entry name" value="WD40"/>
    <property type="match status" value="7"/>
</dbReference>
<dbReference type="GO" id="GO:0031932">
    <property type="term" value="C:TORC2 complex"/>
    <property type="evidence" value="ECO:0007669"/>
    <property type="project" value="UniProtKB-UniRule"/>
</dbReference>
<dbReference type="GO" id="GO:0032535">
    <property type="term" value="P:regulation of cellular component size"/>
    <property type="evidence" value="ECO:0007669"/>
    <property type="project" value="UniProtKB-ARBA"/>
</dbReference>
<proteinExistence type="inferred from homology"/>
<evidence type="ECO:0000256" key="1">
    <source>
        <dbReference type="ARBA" id="ARBA00004496"/>
    </source>
</evidence>
<dbReference type="GO" id="GO:0032956">
    <property type="term" value="P:regulation of actin cytoskeleton organization"/>
    <property type="evidence" value="ECO:0007669"/>
    <property type="project" value="TreeGrafter"/>
</dbReference>
<evidence type="ECO:0000313" key="9">
    <source>
        <dbReference type="EMBL" id="CAB3261649.1"/>
    </source>
</evidence>
<evidence type="ECO:0000256" key="5">
    <source>
        <dbReference type="ARBA" id="ARBA00022737"/>
    </source>
</evidence>
<sequence>MRTCSCIYESEINKENKFYTLSQNTAMADDGSGAGSQVALVTGGYDHTIKLWQAHSGVCLRTMQHPDSQVNGLEISPTGQMVAACGYQHIRLYDLASANPDPVVNFEGITKNVSRVGFQKDDLWMYTGGEDWTARIWDPRALPQFSCTKIFQVQAPVNAVMLHPDQTQIMVGDQSGIIHMWDLRTDQNEQLIPEAEASIQDIAIDPEGKMMAAVNNKGNCYVWSLGGSAPHPVPLKHIVAHSKYALRCKFSLDSTMLVTTSGDCSAKVWRTSDWSLLRELRNETQRWVWDAAFSIDSRYLFTGSSDSYARLWDVEKGTLEREYCGHQKAITALAFRDQTV</sequence>
<accession>A0A8S1BWG3</accession>
<dbReference type="Proteomes" id="UP000494106">
    <property type="component" value="Unassembled WGS sequence"/>
</dbReference>
<feature type="repeat" description="WD" evidence="6">
    <location>
        <begin position="157"/>
        <end position="191"/>
    </location>
</feature>
<feature type="repeat" description="WD" evidence="6">
    <location>
        <begin position="106"/>
        <end position="138"/>
    </location>
</feature>
<protein>
    <recommendedName>
        <fullName evidence="7">Target of rapamycin complex subunit lst8</fullName>
        <shortName evidence="7">TORC subunit lst8</shortName>
    </recommendedName>
</protein>
<keyword evidence="3 7" id="KW-0963">Cytoplasm</keyword>
<dbReference type="GO" id="GO:0051897">
    <property type="term" value="P:positive regulation of phosphatidylinositol 3-kinase/protein kinase B signal transduction"/>
    <property type="evidence" value="ECO:0007669"/>
    <property type="project" value="UniProtKB-ARBA"/>
</dbReference>
<evidence type="ECO:0000256" key="3">
    <source>
        <dbReference type="ARBA" id="ARBA00022490"/>
    </source>
</evidence>
<dbReference type="FunFam" id="2.130.10.10:FF:000505">
    <property type="entry name" value="Blast:Protein LST8 homolog"/>
    <property type="match status" value="1"/>
</dbReference>
<evidence type="ECO:0000256" key="2">
    <source>
        <dbReference type="ARBA" id="ARBA00009890"/>
    </source>
</evidence>
<evidence type="ECO:0000313" key="11">
    <source>
        <dbReference type="Proteomes" id="UP000494256"/>
    </source>
</evidence>
<dbReference type="SUPFAM" id="SSF50978">
    <property type="entry name" value="WD40 repeat-like"/>
    <property type="match status" value="1"/>
</dbReference>
<dbReference type="InterPro" id="IPR001680">
    <property type="entry name" value="WD40_rpt"/>
</dbReference>
<gene>
    <name evidence="9" type="ORF">APLA_LOCUS18046</name>
    <name evidence="8" type="ORF">APLA_LOCUS2817</name>
</gene>
<dbReference type="PROSITE" id="PS00678">
    <property type="entry name" value="WD_REPEATS_1"/>
    <property type="match status" value="1"/>
</dbReference>
<keyword evidence="5 7" id="KW-0677">Repeat</keyword>
<keyword evidence="4 6" id="KW-0853">WD repeat</keyword>
<evidence type="ECO:0000313" key="10">
    <source>
        <dbReference type="Proteomes" id="UP000494106"/>
    </source>
</evidence>
<dbReference type="InterPro" id="IPR019775">
    <property type="entry name" value="WD40_repeat_CS"/>
</dbReference>
<dbReference type="GO" id="GO:0038203">
    <property type="term" value="P:TORC2 signaling"/>
    <property type="evidence" value="ECO:0007669"/>
    <property type="project" value="UniProtKB-ARBA"/>
</dbReference>
<reference evidence="10 11" key="1">
    <citation type="submission" date="2020-04" db="EMBL/GenBank/DDBJ databases">
        <authorList>
            <person name="Wallbank WR R."/>
            <person name="Pardo Diaz C."/>
            <person name="Kozak K."/>
            <person name="Martin S."/>
            <person name="Jiggins C."/>
            <person name="Moest M."/>
            <person name="Warren A I."/>
            <person name="Byers J.R.P. K."/>
            <person name="Montejo-Kovacevich G."/>
            <person name="Yen C E."/>
        </authorList>
    </citation>
    <scope>NUCLEOTIDE SEQUENCE [LARGE SCALE GENOMIC DNA]</scope>
</reference>
<dbReference type="PROSITE" id="PS50082">
    <property type="entry name" value="WD_REPEATS_2"/>
    <property type="match status" value="5"/>
</dbReference>
<dbReference type="AlphaFoldDB" id="A0A8S1BWG3"/>
<dbReference type="EMBL" id="CADEBD010000276">
    <property type="protein sequence ID" value="CAB3227146.1"/>
    <property type="molecule type" value="Genomic_DNA"/>
</dbReference>
<dbReference type="PRINTS" id="PR00320">
    <property type="entry name" value="GPROTEINBRPT"/>
</dbReference>
<dbReference type="Proteomes" id="UP000494256">
    <property type="component" value="Unassembled WGS sequence"/>
</dbReference>
<comment type="caution">
    <text evidence="9">The sequence shown here is derived from an EMBL/GenBank/DDBJ whole genome shotgun (WGS) entry which is preliminary data.</text>
</comment>
<evidence type="ECO:0000256" key="6">
    <source>
        <dbReference type="PROSITE-ProRule" id="PRU00221"/>
    </source>
</evidence>
<dbReference type="GO" id="GO:0031931">
    <property type="term" value="C:TORC1 complex"/>
    <property type="evidence" value="ECO:0007669"/>
    <property type="project" value="UniProtKB-UniRule"/>
</dbReference>
<dbReference type="InterPro" id="IPR036322">
    <property type="entry name" value="WD40_repeat_dom_sf"/>
</dbReference>
<dbReference type="InterPro" id="IPR015943">
    <property type="entry name" value="WD40/YVTN_repeat-like_dom_sf"/>
</dbReference>
<dbReference type="OrthoDB" id="400at2759"/>
<comment type="function">
    <text evidence="7">Subunit of TORC1 and TORC2, which regulate cell growth and survival in response to nutrient and hormonal signals.</text>
</comment>
<dbReference type="Gene3D" id="2.130.10.10">
    <property type="entry name" value="YVTN repeat-like/Quinoprotein amine dehydrogenase"/>
    <property type="match status" value="1"/>
</dbReference>
<dbReference type="PANTHER" id="PTHR19842:SF0">
    <property type="entry name" value="TARGET OF RAPAMYCIN COMPLEX SUBUNIT LST8"/>
    <property type="match status" value="1"/>
</dbReference>
<comment type="similarity">
    <text evidence="2 7">Belongs to the WD repeat LST8 family.</text>
</comment>
<comment type="subunit">
    <text evidence="7">Part of TORC1 complex. Part of the TORC2 complex.</text>
</comment>
<evidence type="ECO:0000256" key="4">
    <source>
        <dbReference type="ARBA" id="ARBA00022574"/>
    </source>
</evidence>
<feature type="repeat" description="WD" evidence="6">
    <location>
        <begin position="40"/>
        <end position="62"/>
    </location>
</feature>
<dbReference type="Pfam" id="PF00400">
    <property type="entry name" value="WD40"/>
    <property type="match status" value="6"/>
</dbReference>
<dbReference type="GO" id="GO:0005737">
    <property type="term" value="C:cytoplasm"/>
    <property type="evidence" value="ECO:0007669"/>
    <property type="project" value="UniProtKB-SubCell"/>
</dbReference>
<feature type="repeat" description="WD" evidence="6">
    <location>
        <begin position="238"/>
        <end position="279"/>
    </location>
</feature>
<organism evidence="9 10">
    <name type="scientific">Arctia plantaginis</name>
    <name type="common">Wood tiger moth</name>
    <name type="synonym">Phalaena plantaginis</name>
    <dbReference type="NCBI Taxonomy" id="874455"/>
    <lineage>
        <taxon>Eukaryota</taxon>
        <taxon>Metazoa</taxon>
        <taxon>Ecdysozoa</taxon>
        <taxon>Arthropoda</taxon>
        <taxon>Hexapoda</taxon>
        <taxon>Insecta</taxon>
        <taxon>Pterygota</taxon>
        <taxon>Neoptera</taxon>
        <taxon>Endopterygota</taxon>
        <taxon>Lepidoptera</taxon>
        <taxon>Glossata</taxon>
        <taxon>Ditrysia</taxon>
        <taxon>Noctuoidea</taxon>
        <taxon>Erebidae</taxon>
        <taxon>Arctiinae</taxon>
        <taxon>Arctia</taxon>
    </lineage>
</organism>
<feature type="repeat" description="WD" evidence="6">
    <location>
        <begin position="288"/>
        <end position="322"/>
    </location>
</feature>
<dbReference type="CDD" id="cd00200">
    <property type="entry name" value="WD40"/>
    <property type="match status" value="1"/>
</dbReference>
<comment type="subcellular location">
    <subcellularLocation>
        <location evidence="1 7">Cytoplasm</location>
    </subcellularLocation>
</comment>
<dbReference type="InterPro" id="IPR037588">
    <property type="entry name" value="MLST8"/>
</dbReference>
<evidence type="ECO:0000313" key="8">
    <source>
        <dbReference type="EMBL" id="CAB3227146.1"/>
    </source>
</evidence>
<dbReference type="InterPro" id="IPR020472">
    <property type="entry name" value="WD40_PAC1"/>
</dbReference>
<dbReference type="PANTHER" id="PTHR19842">
    <property type="entry name" value="G BETA-LIKE PROTEIN GBL"/>
    <property type="match status" value="1"/>
</dbReference>
<name>A0A8S1BWG3_ARCPL</name>
<dbReference type="EMBL" id="CADEBC010000858">
    <property type="protein sequence ID" value="CAB3261649.1"/>
    <property type="molecule type" value="Genomic_DNA"/>
</dbReference>